<keyword evidence="2" id="KW-1185">Reference proteome</keyword>
<dbReference type="Proteomes" id="UP001231941">
    <property type="component" value="Unassembled WGS sequence"/>
</dbReference>
<organism evidence="1 2">
    <name type="scientific">Chengkuizengella axinellae</name>
    <dbReference type="NCBI Taxonomy" id="3064388"/>
    <lineage>
        <taxon>Bacteria</taxon>
        <taxon>Bacillati</taxon>
        <taxon>Bacillota</taxon>
        <taxon>Bacilli</taxon>
        <taxon>Bacillales</taxon>
        <taxon>Paenibacillaceae</taxon>
        <taxon>Chengkuizengella</taxon>
    </lineage>
</organism>
<evidence type="ECO:0000313" key="2">
    <source>
        <dbReference type="Proteomes" id="UP001231941"/>
    </source>
</evidence>
<dbReference type="EMBL" id="JAVAMP010000005">
    <property type="protein sequence ID" value="MDP5274916.1"/>
    <property type="molecule type" value="Genomic_DNA"/>
</dbReference>
<dbReference type="InterPro" id="IPR019587">
    <property type="entry name" value="Polyketide_cyclase/dehydratase"/>
</dbReference>
<dbReference type="SUPFAM" id="SSF55961">
    <property type="entry name" value="Bet v1-like"/>
    <property type="match status" value="1"/>
</dbReference>
<dbReference type="PANTHER" id="PTHR39332:SF7">
    <property type="entry name" value="SRPBCC FAMILY PROTEIN"/>
    <property type="match status" value="1"/>
</dbReference>
<gene>
    <name evidence="1" type="ORF">Q5Y73_12425</name>
</gene>
<reference evidence="1 2" key="1">
    <citation type="submission" date="2023-08" db="EMBL/GenBank/DDBJ databases">
        <authorList>
            <person name="Park J.-S."/>
        </authorList>
    </citation>
    <scope>NUCLEOTIDE SEQUENCE [LARGE SCALE GENOMIC DNA]</scope>
    <source>
        <strain evidence="1 2">2205SS18-9</strain>
    </source>
</reference>
<evidence type="ECO:0000313" key="1">
    <source>
        <dbReference type="EMBL" id="MDP5274916.1"/>
    </source>
</evidence>
<protein>
    <submittedName>
        <fullName evidence="1">SRPBCC family protein</fullName>
    </submittedName>
</protein>
<sequence length="168" mass="18907">MAHHVKNIMRVQVPSTKIWEVLRDFSSLERFAPTIESSPLVNDKSSGLGAKRLCTFHNGSNLIEEIIEYQEGQSFKIEISEHSMPLKSQHAEMKVEKVDANTSEISMSVDFVVKGGPFGWLMGFFIMRPLMKWVTKNILTGLAYHSVTGKLISSKMPPKEELTLVIKG</sequence>
<proteinExistence type="predicted"/>
<dbReference type="PANTHER" id="PTHR39332">
    <property type="entry name" value="BLL4707 PROTEIN"/>
    <property type="match status" value="1"/>
</dbReference>
<dbReference type="CDD" id="cd07821">
    <property type="entry name" value="PYR_PYL_RCAR_like"/>
    <property type="match status" value="1"/>
</dbReference>
<dbReference type="Gene3D" id="3.30.530.20">
    <property type="match status" value="1"/>
</dbReference>
<dbReference type="RefSeq" id="WP_305992226.1">
    <property type="nucleotide sequence ID" value="NZ_JAVAMP010000005.1"/>
</dbReference>
<dbReference type="InterPro" id="IPR023393">
    <property type="entry name" value="START-like_dom_sf"/>
</dbReference>
<comment type="caution">
    <text evidence="1">The sequence shown here is derived from an EMBL/GenBank/DDBJ whole genome shotgun (WGS) entry which is preliminary data.</text>
</comment>
<dbReference type="Pfam" id="PF10604">
    <property type="entry name" value="Polyketide_cyc2"/>
    <property type="match status" value="1"/>
</dbReference>
<accession>A0ABT9IZW2</accession>
<name>A0ABT9IZW2_9BACL</name>